<dbReference type="InterPro" id="IPR024002">
    <property type="entry name" value="For/NO2_transpt_CS"/>
</dbReference>
<feature type="transmembrane region" description="Helical" evidence="6">
    <location>
        <begin position="28"/>
        <end position="51"/>
    </location>
</feature>
<comment type="caution">
    <text evidence="7">The sequence shown here is derived from an EMBL/GenBank/DDBJ whole genome shotgun (WGS) entry which is preliminary data.</text>
</comment>
<evidence type="ECO:0000313" key="8">
    <source>
        <dbReference type="Proteomes" id="UP001595955"/>
    </source>
</evidence>
<organism evidence="7 8">
    <name type="scientific">Georgenia faecalis</name>
    <dbReference type="NCBI Taxonomy" id="2483799"/>
    <lineage>
        <taxon>Bacteria</taxon>
        <taxon>Bacillati</taxon>
        <taxon>Actinomycetota</taxon>
        <taxon>Actinomycetes</taxon>
        <taxon>Micrococcales</taxon>
        <taxon>Bogoriellaceae</taxon>
        <taxon>Georgenia</taxon>
    </lineage>
</organism>
<dbReference type="InterPro" id="IPR000292">
    <property type="entry name" value="For/NO2_transpt"/>
</dbReference>
<dbReference type="PROSITE" id="PS01006">
    <property type="entry name" value="FORMATE_NITRITE_TP_2"/>
    <property type="match status" value="1"/>
</dbReference>
<keyword evidence="8" id="KW-1185">Reference proteome</keyword>
<keyword evidence="3 6" id="KW-1133">Transmembrane helix</keyword>
<dbReference type="Pfam" id="PF01226">
    <property type="entry name" value="Form_Nir_trans"/>
    <property type="match status" value="1"/>
</dbReference>
<comment type="subcellular location">
    <subcellularLocation>
        <location evidence="1">Membrane</location>
        <topology evidence="1">Multi-pass membrane protein</topology>
    </subcellularLocation>
</comment>
<gene>
    <name evidence="7" type="ORF">ACFO3F_00475</name>
</gene>
<dbReference type="RefSeq" id="WP_122822949.1">
    <property type="nucleotide sequence ID" value="NZ_CP033325.1"/>
</dbReference>
<evidence type="ECO:0000256" key="6">
    <source>
        <dbReference type="SAM" id="Phobius"/>
    </source>
</evidence>
<feature type="transmembrane region" description="Helical" evidence="6">
    <location>
        <begin position="158"/>
        <end position="176"/>
    </location>
</feature>
<evidence type="ECO:0000256" key="4">
    <source>
        <dbReference type="ARBA" id="ARBA00023136"/>
    </source>
</evidence>
<sequence length="267" mass="26728">MLTLTDALALQGDAALAKTAAARSPGRYLVSGALAGAYIGLAVILMLTAAGPLDAAGSEWTPLVQGAVFGIGLVLVVFAGGELGTSAMMILAQGVMLRRVRPGRAAGTLALGLGGNLLGALLLAFVVHGAGTTAPGTSAGEMLAHYVAKKSAATGSELFFRAVLCNVLVCVAVWAASRMTTEIGKIVVLAWCLFAFVTAGFEHVVANMTTFALGLLHGVPDATVAEALRNLLVVGAGNLVGGAVVVGAAYVVIAGRRTEGATTVGTR</sequence>
<feature type="transmembrane region" description="Helical" evidence="6">
    <location>
        <begin position="231"/>
        <end position="253"/>
    </location>
</feature>
<reference evidence="8" key="1">
    <citation type="journal article" date="2019" name="Int. J. Syst. Evol. Microbiol.">
        <title>The Global Catalogue of Microorganisms (GCM) 10K type strain sequencing project: providing services to taxonomists for standard genome sequencing and annotation.</title>
        <authorList>
            <consortium name="The Broad Institute Genomics Platform"/>
            <consortium name="The Broad Institute Genome Sequencing Center for Infectious Disease"/>
            <person name="Wu L."/>
            <person name="Ma J."/>
        </authorList>
    </citation>
    <scope>NUCLEOTIDE SEQUENCE [LARGE SCALE GENOMIC DNA]</scope>
    <source>
        <strain evidence="8">JCM 3369</strain>
    </source>
</reference>
<evidence type="ECO:0000313" key="7">
    <source>
        <dbReference type="EMBL" id="MFC4553710.1"/>
    </source>
</evidence>
<protein>
    <submittedName>
        <fullName evidence="7">Formate/nitrite transporter family protein</fullName>
    </submittedName>
</protein>
<name>A0ABV9D6P5_9MICO</name>
<evidence type="ECO:0000256" key="1">
    <source>
        <dbReference type="ARBA" id="ARBA00004141"/>
    </source>
</evidence>
<keyword evidence="2 6" id="KW-0812">Transmembrane</keyword>
<dbReference type="Gene3D" id="1.20.1080.10">
    <property type="entry name" value="Glycerol uptake facilitator protein"/>
    <property type="match status" value="1"/>
</dbReference>
<keyword evidence="4 6" id="KW-0472">Membrane</keyword>
<proteinExistence type="inferred from homology"/>
<dbReference type="InterPro" id="IPR023271">
    <property type="entry name" value="Aquaporin-like"/>
</dbReference>
<evidence type="ECO:0000256" key="5">
    <source>
        <dbReference type="ARBA" id="ARBA00049660"/>
    </source>
</evidence>
<evidence type="ECO:0000256" key="3">
    <source>
        <dbReference type="ARBA" id="ARBA00022989"/>
    </source>
</evidence>
<dbReference type="PANTHER" id="PTHR30520:SF8">
    <property type="entry name" value="NITRITE TRANSPORTER NIRC"/>
    <property type="match status" value="1"/>
</dbReference>
<evidence type="ECO:0000256" key="2">
    <source>
        <dbReference type="ARBA" id="ARBA00022692"/>
    </source>
</evidence>
<feature type="transmembrane region" description="Helical" evidence="6">
    <location>
        <begin position="63"/>
        <end position="84"/>
    </location>
</feature>
<comment type="similarity">
    <text evidence="5">Belongs to the FNT transporter (TC 1.A.16) family.</text>
</comment>
<accession>A0ABV9D6P5</accession>
<feature type="transmembrane region" description="Helical" evidence="6">
    <location>
        <begin position="105"/>
        <end position="127"/>
    </location>
</feature>
<dbReference type="Proteomes" id="UP001595955">
    <property type="component" value="Unassembled WGS sequence"/>
</dbReference>
<dbReference type="EMBL" id="JBHSGF010000001">
    <property type="protein sequence ID" value="MFC4553710.1"/>
    <property type="molecule type" value="Genomic_DNA"/>
</dbReference>
<feature type="transmembrane region" description="Helical" evidence="6">
    <location>
        <begin position="188"/>
        <end position="211"/>
    </location>
</feature>
<dbReference type="PANTHER" id="PTHR30520">
    <property type="entry name" value="FORMATE TRANSPORTER-RELATED"/>
    <property type="match status" value="1"/>
</dbReference>